<accession>A0A9P4NV55</accession>
<name>A0A9P4NV55_9PEZI</name>
<dbReference type="InterPro" id="IPR053221">
    <property type="entry name" value="Burnettramic_acid_biosynth"/>
</dbReference>
<comment type="caution">
    <text evidence="2">The sequence shown here is derived from an EMBL/GenBank/DDBJ whole genome shotgun (WGS) entry which is preliminary data.</text>
</comment>
<feature type="region of interest" description="Disordered" evidence="1">
    <location>
        <begin position="301"/>
        <end position="335"/>
    </location>
</feature>
<proteinExistence type="predicted"/>
<gene>
    <name evidence="2" type="ORF">EJ08DRAFT_648504</name>
</gene>
<evidence type="ECO:0000313" key="3">
    <source>
        <dbReference type="Proteomes" id="UP000800235"/>
    </source>
</evidence>
<feature type="compositionally biased region" description="Low complexity" evidence="1">
    <location>
        <begin position="307"/>
        <end position="332"/>
    </location>
</feature>
<dbReference type="PANTHER" id="PTHR38887:SF1">
    <property type="entry name" value="RAS MODIFICATION PROTEIN ERF4"/>
    <property type="match status" value="1"/>
</dbReference>
<feature type="region of interest" description="Disordered" evidence="1">
    <location>
        <begin position="27"/>
        <end position="47"/>
    </location>
</feature>
<keyword evidence="3" id="KW-1185">Reference proteome</keyword>
<dbReference type="PANTHER" id="PTHR38887">
    <property type="entry name" value="CHROMOSOME 21, WHOLE GENOME SHOTGUN SEQUENCE"/>
    <property type="match status" value="1"/>
</dbReference>
<reference evidence="2" key="1">
    <citation type="journal article" date="2020" name="Stud. Mycol.">
        <title>101 Dothideomycetes genomes: a test case for predicting lifestyles and emergence of pathogens.</title>
        <authorList>
            <person name="Haridas S."/>
            <person name="Albert R."/>
            <person name="Binder M."/>
            <person name="Bloem J."/>
            <person name="Labutti K."/>
            <person name="Salamov A."/>
            <person name="Andreopoulos B."/>
            <person name="Baker S."/>
            <person name="Barry K."/>
            <person name="Bills G."/>
            <person name="Bluhm B."/>
            <person name="Cannon C."/>
            <person name="Castanera R."/>
            <person name="Culley D."/>
            <person name="Daum C."/>
            <person name="Ezra D."/>
            <person name="Gonzalez J."/>
            <person name="Henrissat B."/>
            <person name="Kuo A."/>
            <person name="Liang C."/>
            <person name="Lipzen A."/>
            <person name="Lutzoni F."/>
            <person name="Magnuson J."/>
            <person name="Mondo S."/>
            <person name="Nolan M."/>
            <person name="Ohm R."/>
            <person name="Pangilinan J."/>
            <person name="Park H.-J."/>
            <person name="Ramirez L."/>
            <person name="Alfaro M."/>
            <person name="Sun H."/>
            <person name="Tritt A."/>
            <person name="Yoshinaga Y."/>
            <person name="Zwiers L.-H."/>
            <person name="Turgeon B."/>
            <person name="Goodwin S."/>
            <person name="Spatafora J."/>
            <person name="Crous P."/>
            <person name="Grigoriev I."/>
        </authorList>
    </citation>
    <scope>NUCLEOTIDE SEQUENCE</scope>
    <source>
        <strain evidence="2">CBS 130266</strain>
    </source>
</reference>
<organism evidence="2 3">
    <name type="scientific">Tothia fuscella</name>
    <dbReference type="NCBI Taxonomy" id="1048955"/>
    <lineage>
        <taxon>Eukaryota</taxon>
        <taxon>Fungi</taxon>
        <taxon>Dikarya</taxon>
        <taxon>Ascomycota</taxon>
        <taxon>Pezizomycotina</taxon>
        <taxon>Dothideomycetes</taxon>
        <taxon>Pleosporomycetidae</taxon>
        <taxon>Venturiales</taxon>
        <taxon>Cylindrosympodiaceae</taxon>
        <taxon>Tothia</taxon>
    </lineage>
</organism>
<dbReference type="OrthoDB" id="37659at2759"/>
<dbReference type="Proteomes" id="UP000800235">
    <property type="component" value="Unassembled WGS sequence"/>
</dbReference>
<sequence length="372" mass="39397">MIPSHELNGNTAEASREAASINGEGDVLPAYQENAPPETSTAAFGPTISSPFNFPSSDLPPYSPTASFQKPFAVPQKWPDAAAPFLAAYSPSLLKYGITSQNWLSFLEIMSAFLTASVSKRSFNHHARDITTELGKVPQQLGKNVLAQAKETGRVVASNAKKGNPVGVVLGVVGGSIALTVVSTLGLIGSVFSLPGTAINAAANPKTPRGRAELYAAAANRDWFHARGLEARLLDTVELAEVVGASVEHFLSTAETQARSSLAKLHALRDWIEELELPENESDENLAEFDKETPSAEIPALAEPKQSNAVTPSANAPSSSSGKGPASSESEALPVGNLQLGTQTLWLVLVPVAIEKVSQKRNKLNKQKSEQR</sequence>
<dbReference type="AlphaFoldDB" id="A0A9P4NV55"/>
<protein>
    <submittedName>
        <fullName evidence="2">Uncharacterized protein</fullName>
    </submittedName>
</protein>
<feature type="compositionally biased region" description="Polar residues" evidence="1">
    <location>
        <begin position="37"/>
        <end position="47"/>
    </location>
</feature>
<dbReference type="EMBL" id="MU007029">
    <property type="protein sequence ID" value="KAF2431804.1"/>
    <property type="molecule type" value="Genomic_DNA"/>
</dbReference>
<evidence type="ECO:0000313" key="2">
    <source>
        <dbReference type="EMBL" id="KAF2431804.1"/>
    </source>
</evidence>
<evidence type="ECO:0000256" key="1">
    <source>
        <dbReference type="SAM" id="MobiDB-lite"/>
    </source>
</evidence>